<dbReference type="PANTHER" id="PTHR31126:SF1">
    <property type="entry name" value="TYROSINE SPECIFIC PROTEIN PHOSPHATASES DOMAIN-CONTAINING PROTEIN"/>
    <property type="match status" value="1"/>
</dbReference>
<evidence type="ECO:0000256" key="1">
    <source>
        <dbReference type="ARBA" id="ARBA00009580"/>
    </source>
</evidence>
<feature type="region of interest" description="Disordered" evidence="2">
    <location>
        <begin position="187"/>
        <end position="222"/>
    </location>
</feature>
<dbReference type="InterPro" id="IPR026893">
    <property type="entry name" value="Tyr/Ser_Pase_IphP-type"/>
</dbReference>
<dbReference type="EMBL" id="JABBXF010000033">
    <property type="protein sequence ID" value="NVK79143.1"/>
    <property type="molecule type" value="Genomic_DNA"/>
</dbReference>
<organism evidence="4 5">
    <name type="scientific">Streptomyces morookaense</name>
    <name type="common">Streptoverticillium morookaense</name>
    <dbReference type="NCBI Taxonomy" id="1970"/>
    <lineage>
        <taxon>Bacteria</taxon>
        <taxon>Bacillati</taxon>
        <taxon>Actinomycetota</taxon>
        <taxon>Actinomycetes</taxon>
        <taxon>Kitasatosporales</taxon>
        <taxon>Streptomycetaceae</taxon>
        <taxon>Streptomyces</taxon>
    </lineage>
</organism>
<dbReference type="PROSITE" id="PS51318">
    <property type="entry name" value="TAT"/>
    <property type="match status" value="1"/>
</dbReference>
<evidence type="ECO:0000313" key="4">
    <source>
        <dbReference type="EMBL" id="NVK79143.1"/>
    </source>
</evidence>
<sequence length="340" mass="36083">MPFLRRALASGAALAALAGGVALGGAPAVAQPRAALAHASIHTAIADAQVVRDADGVYRLTWTADGPSRVTRVYASTDPAPRPAHRRLVETTKGTSATVRGLDPIARWYFTLASGGRSETTAARTVTLDGVANSRDLGGYPADGGRRIRWGAVFRSARLTPATDTGKQQLAALGLREVVDFRSTAEATREGLDPLPPEVSRIADPIGDPDQAVEPPPAPSGDPIADNYRLFVSNPNLRKQFADGLLRAADRGQRPLMFHCTGGNHRTGWMTVVLLKALGVPDSVVRQDYLLSPNTSDAYLNAAYDQIQRDFGSFSAYLDSGLGIPPEKLSALRASLLVRA</sequence>
<reference evidence="4 5" key="1">
    <citation type="submission" date="2020-04" db="EMBL/GenBank/DDBJ databases">
        <title>Draft Genome Sequence of Streptomyces morookaense DSM 40503, an 8-azaguanine-producing strain.</title>
        <authorList>
            <person name="Qi J."/>
            <person name="Gao J.-M."/>
        </authorList>
    </citation>
    <scope>NUCLEOTIDE SEQUENCE [LARGE SCALE GENOMIC DNA]</scope>
    <source>
        <strain evidence="4 5">DSM 40503</strain>
    </source>
</reference>
<dbReference type="PROSITE" id="PS00383">
    <property type="entry name" value="TYR_PHOSPHATASE_1"/>
    <property type="match status" value="1"/>
</dbReference>
<name>A0A7Y7E7N4_STRMO</name>
<dbReference type="Proteomes" id="UP000587462">
    <property type="component" value="Unassembled WGS sequence"/>
</dbReference>
<dbReference type="SUPFAM" id="SSF52799">
    <property type="entry name" value="(Phosphotyrosine protein) phosphatases II"/>
    <property type="match status" value="1"/>
</dbReference>
<feature type="signal peptide" evidence="3">
    <location>
        <begin position="1"/>
        <end position="30"/>
    </location>
</feature>
<dbReference type="InterPro" id="IPR006311">
    <property type="entry name" value="TAT_signal"/>
</dbReference>
<dbReference type="InterPro" id="IPR029021">
    <property type="entry name" value="Prot-tyrosine_phosphatase-like"/>
</dbReference>
<dbReference type="GO" id="GO:0004721">
    <property type="term" value="F:phosphoprotein phosphatase activity"/>
    <property type="evidence" value="ECO:0007669"/>
    <property type="project" value="InterPro"/>
</dbReference>
<keyword evidence="3" id="KW-0732">Signal</keyword>
<feature type="chain" id="PRO_5031158355" evidence="3">
    <location>
        <begin position="31"/>
        <end position="340"/>
    </location>
</feature>
<dbReference type="PANTHER" id="PTHR31126">
    <property type="entry name" value="TYROSINE-PROTEIN PHOSPHATASE"/>
    <property type="match status" value="1"/>
</dbReference>
<protein>
    <submittedName>
        <fullName evidence="4">Tyrosine-protein phosphatase</fullName>
    </submittedName>
</protein>
<evidence type="ECO:0000256" key="3">
    <source>
        <dbReference type="SAM" id="SignalP"/>
    </source>
</evidence>
<dbReference type="Pfam" id="PF13350">
    <property type="entry name" value="Y_phosphatase3"/>
    <property type="match status" value="1"/>
</dbReference>
<proteinExistence type="inferred from homology"/>
<comment type="caution">
    <text evidence="4">The sequence shown here is derived from an EMBL/GenBank/DDBJ whole genome shotgun (WGS) entry which is preliminary data.</text>
</comment>
<keyword evidence="5" id="KW-1185">Reference proteome</keyword>
<dbReference type="AlphaFoldDB" id="A0A7Y7E7N4"/>
<accession>A0A7Y7E7N4</accession>
<dbReference type="Gene3D" id="3.90.190.10">
    <property type="entry name" value="Protein tyrosine phosphatase superfamily"/>
    <property type="match status" value="1"/>
</dbReference>
<evidence type="ECO:0000256" key="2">
    <source>
        <dbReference type="SAM" id="MobiDB-lite"/>
    </source>
</evidence>
<gene>
    <name evidence="4" type="ORF">HG542_15900</name>
</gene>
<dbReference type="RefSeq" id="WP_171081926.1">
    <property type="nucleotide sequence ID" value="NZ_BNBU01000004.1"/>
</dbReference>
<comment type="similarity">
    <text evidence="1">Belongs to the protein-tyrosine phosphatase family.</text>
</comment>
<evidence type="ECO:0000313" key="5">
    <source>
        <dbReference type="Proteomes" id="UP000587462"/>
    </source>
</evidence>
<dbReference type="InterPro" id="IPR016130">
    <property type="entry name" value="Tyr_Pase_AS"/>
</dbReference>